<evidence type="ECO:0000313" key="4">
    <source>
        <dbReference type="EMBL" id="KPX69940.1"/>
    </source>
</evidence>
<evidence type="ECO:0000313" key="7">
    <source>
        <dbReference type="Proteomes" id="UP000270873"/>
    </source>
</evidence>
<dbReference type="PROSITE" id="PS50943">
    <property type="entry name" value="HTH_CROC1"/>
    <property type="match status" value="1"/>
</dbReference>
<comment type="similarity">
    <text evidence="1">Belongs to the short-chain fatty acyl-CoA assimilation regulator (ScfR) family.</text>
</comment>
<dbReference type="Gene3D" id="1.10.10.2910">
    <property type="match status" value="1"/>
</dbReference>
<feature type="coiled-coil region" evidence="2">
    <location>
        <begin position="92"/>
        <end position="119"/>
    </location>
</feature>
<evidence type="ECO:0000313" key="5">
    <source>
        <dbReference type="EMBL" id="RMS54040.1"/>
    </source>
</evidence>
<dbReference type="InterPro" id="IPR010982">
    <property type="entry name" value="Lambda_DNA-bd_dom_sf"/>
</dbReference>
<dbReference type="Gene3D" id="1.10.260.40">
    <property type="entry name" value="lambda repressor-like DNA-binding domains"/>
    <property type="match status" value="1"/>
</dbReference>
<dbReference type="SMART" id="SM00530">
    <property type="entry name" value="HTH_XRE"/>
    <property type="match status" value="1"/>
</dbReference>
<dbReference type="InterPro" id="IPR010359">
    <property type="entry name" value="IrrE_HExxH"/>
</dbReference>
<dbReference type="AlphaFoldDB" id="A0A0P9UFQ3"/>
<organism evidence="4 6">
    <name type="scientific">Pseudomonas amygdali pv. photiniae</name>
    <dbReference type="NCBI Taxonomy" id="251724"/>
    <lineage>
        <taxon>Bacteria</taxon>
        <taxon>Pseudomonadati</taxon>
        <taxon>Pseudomonadota</taxon>
        <taxon>Gammaproteobacteria</taxon>
        <taxon>Pseudomonadales</taxon>
        <taxon>Pseudomonadaceae</taxon>
        <taxon>Pseudomonas</taxon>
        <taxon>Pseudomonas amygdali</taxon>
    </lineage>
</organism>
<dbReference type="PANTHER" id="PTHR43236">
    <property type="entry name" value="ANTITOXIN HIGA1"/>
    <property type="match status" value="1"/>
</dbReference>
<evidence type="ECO:0000256" key="1">
    <source>
        <dbReference type="ARBA" id="ARBA00007227"/>
    </source>
</evidence>
<feature type="domain" description="HTH cro/C1-type" evidence="3">
    <location>
        <begin position="16"/>
        <end position="65"/>
    </location>
</feature>
<protein>
    <recommendedName>
        <fullName evidence="3">HTH cro/C1-type domain-containing protein</fullName>
    </recommendedName>
</protein>
<proteinExistence type="inferred from homology"/>
<dbReference type="PANTHER" id="PTHR43236:SF2">
    <property type="entry name" value="BLL0069 PROTEIN"/>
    <property type="match status" value="1"/>
</dbReference>
<dbReference type="Pfam" id="PF01381">
    <property type="entry name" value="HTH_3"/>
    <property type="match status" value="1"/>
</dbReference>
<reference evidence="5 7" key="2">
    <citation type="submission" date="2018-08" db="EMBL/GenBank/DDBJ databases">
        <title>Recombination of ecologically and evolutionarily significant loci maintains genetic cohesion in the Pseudomonas syringae species complex.</title>
        <authorList>
            <person name="Dillon M."/>
            <person name="Thakur S."/>
            <person name="Almeida R.N.D."/>
            <person name="Weir B.S."/>
            <person name="Guttman D.S."/>
        </authorList>
    </citation>
    <scope>NUCLEOTIDE SEQUENCE [LARGE SCALE GENOMIC DNA]</scope>
    <source>
        <strain evidence="5 7">ICMP 7847</strain>
    </source>
</reference>
<dbReference type="Proteomes" id="UP000270873">
    <property type="component" value="Unassembled WGS sequence"/>
</dbReference>
<accession>A0A0P9UFQ3</accession>
<dbReference type="SUPFAM" id="SSF47413">
    <property type="entry name" value="lambda repressor-like DNA-binding domains"/>
    <property type="match status" value="1"/>
</dbReference>
<dbReference type="GO" id="GO:0003677">
    <property type="term" value="F:DNA binding"/>
    <property type="evidence" value="ECO:0007669"/>
    <property type="project" value="InterPro"/>
</dbReference>
<name>A0A0P9UFQ3_PSEA0</name>
<reference evidence="4 6" key="1">
    <citation type="submission" date="2015-09" db="EMBL/GenBank/DDBJ databases">
        <title>Genome announcement of multiple Pseudomonas syringae strains.</title>
        <authorList>
            <person name="Thakur S."/>
            <person name="Wang P.W."/>
            <person name="Gong Y."/>
            <person name="Weir B.S."/>
            <person name="Guttman D.S."/>
        </authorList>
    </citation>
    <scope>NUCLEOTIDE SEQUENCE [LARGE SCALE GENOMIC DNA]</scope>
    <source>
        <strain evidence="4 6">ICMP7840</strain>
    </source>
</reference>
<dbReference type="EMBL" id="LJQO01000307">
    <property type="protein sequence ID" value="KPX69940.1"/>
    <property type="molecule type" value="Genomic_DNA"/>
</dbReference>
<dbReference type="Proteomes" id="UP000050469">
    <property type="component" value="Unassembled WGS sequence"/>
</dbReference>
<evidence type="ECO:0000259" key="3">
    <source>
        <dbReference type="PROSITE" id="PS50943"/>
    </source>
</evidence>
<dbReference type="InterPro" id="IPR052345">
    <property type="entry name" value="Rad_response_metalloprotease"/>
</dbReference>
<dbReference type="PATRIC" id="fig|251724.3.peg.2823"/>
<evidence type="ECO:0000313" key="6">
    <source>
        <dbReference type="Proteomes" id="UP000050469"/>
    </source>
</evidence>
<comment type="caution">
    <text evidence="4">The sequence shown here is derived from an EMBL/GenBank/DDBJ whole genome shotgun (WGS) entry which is preliminary data.</text>
</comment>
<dbReference type="RefSeq" id="WP_057412189.1">
    <property type="nucleotide sequence ID" value="NZ_LJQO01000307.1"/>
</dbReference>
<gene>
    <name evidence="4" type="ORF">ALO53_02069</name>
    <name evidence="5" type="ORF">ALP66_00978</name>
</gene>
<dbReference type="Pfam" id="PF06114">
    <property type="entry name" value="Peptidase_M78"/>
    <property type="match status" value="1"/>
</dbReference>
<evidence type="ECO:0000256" key="2">
    <source>
        <dbReference type="SAM" id="Coils"/>
    </source>
</evidence>
<keyword evidence="2" id="KW-0175">Coiled coil</keyword>
<sequence>MERIDFNHGRIRWCCQESGITLRELAADTGVAEATLSRAADGERGLTFSQLKRIADFFGRGVLFFMEEGEADPAALHTAEFRSIANQKPTISNKLRNLIERAERQREVYLDLLSEIDQEDAAKFVHPDLGRDVKSSAVAARRWLGLNRQSSFEHYRAAVEAKGILVFRSNGYHGQWQIAKDNPVLGFSLYDPRCPLIFVKKQYFETLQTFTLMHELGHILLHRESSIDDDGDFHSTQGHEREANQFAGIVLVPDESLELINMADKPDSADDFDYWLETERKLWGVSGEVIVRRLLDEGMIRSDEYQSYRRYRDGLKMPETEQGGSRAFRHREPKHIFGDGFVRVVLDSLSARNITLAKASTYLDGIKIKDIDSLKGFYVGI</sequence>
<dbReference type="EMBL" id="RBSP01000102">
    <property type="protein sequence ID" value="RMS54040.1"/>
    <property type="molecule type" value="Genomic_DNA"/>
</dbReference>
<dbReference type="CDD" id="cd00093">
    <property type="entry name" value="HTH_XRE"/>
    <property type="match status" value="1"/>
</dbReference>
<dbReference type="InterPro" id="IPR001387">
    <property type="entry name" value="Cro/C1-type_HTH"/>
</dbReference>